<evidence type="ECO:0000313" key="13">
    <source>
        <dbReference type="Proteomes" id="UP001630127"/>
    </source>
</evidence>
<dbReference type="Proteomes" id="UP001630127">
    <property type="component" value="Unassembled WGS sequence"/>
</dbReference>
<dbReference type="PANTHER" id="PTHR43539">
    <property type="entry name" value="FLAVIN-BINDING MONOOXYGENASE-LIKE PROTEIN (AFU_ORTHOLOGUE AFUA_4G09220)"/>
    <property type="match status" value="1"/>
</dbReference>
<evidence type="ECO:0000256" key="11">
    <source>
        <dbReference type="ARBA" id="ARBA00047707"/>
    </source>
</evidence>
<keyword evidence="5" id="KW-0274">FAD</keyword>
<dbReference type="Pfam" id="PF13738">
    <property type="entry name" value="Pyr_redox_3"/>
    <property type="match status" value="1"/>
</dbReference>
<evidence type="ECO:0000256" key="7">
    <source>
        <dbReference type="ARBA" id="ARBA00023002"/>
    </source>
</evidence>
<dbReference type="PRINTS" id="PR00469">
    <property type="entry name" value="PNDRDTASEII"/>
</dbReference>
<comment type="caution">
    <text evidence="12">The sequence shown here is derived from an EMBL/GenBank/DDBJ whole genome shotgun (WGS) entry which is preliminary data.</text>
</comment>
<dbReference type="GO" id="GO:0009851">
    <property type="term" value="P:auxin biosynthetic process"/>
    <property type="evidence" value="ECO:0007669"/>
    <property type="project" value="UniProtKB-KW"/>
</dbReference>
<dbReference type="Gene3D" id="3.50.50.60">
    <property type="entry name" value="FAD/NAD(P)-binding domain"/>
    <property type="match status" value="1"/>
</dbReference>
<dbReference type="PRINTS" id="PR00368">
    <property type="entry name" value="FADPNR"/>
</dbReference>
<evidence type="ECO:0000256" key="3">
    <source>
        <dbReference type="ARBA" id="ARBA00009183"/>
    </source>
</evidence>
<accession>A0ABD3A104</accession>
<sequence>MSSELKCFWILGPVIIGAGPSGLAAAACLKQKGIPFLILEKESCLASLWKLKTYEHLRLHLPKKFCELPYMSFPQEVAVYPTKQHFIIYLEAYAKAFSIAPMFGQEVKSVTYDSYIGIWRIVTSEFIFVCRWLIVATGENAIPTIPDISGLRDFQGKLLHSSNYMNGEEFKGSKVLVVGCGNSGMELSLDLCNSGAQVSLVVRDKMHILPRDMLGTSTFALSIRLLKWFPLRLVDCFLILCSLLILGNTQRFGIIRPKAGPLELKKAAGRTPVLDVGTIAKIKTGKIKVVRNIQRFVPRGAEFAGGKMEEYESIILATGYRSNIASWLKVDLCQKDNYPKNLNPNSWKGEYGLYSVGFTGEGLFGASIDARRVAEDIASLWNAETKHVYSEPDLCVYN</sequence>
<protein>
    <recommendedName>
        <fullName evidence="10">indole-3-pyruvate monooxygenase</fullName>
        <ecNumber evidence="10">1.14.13.168</ecNumber>
    </recommendedName>
</protein>
<keyword evidence="6" id="KW-0521">NADP</keyword>
<dbReference type="SUPFAM" id="SSF51905">
    <property type="entry name" value="FAD/NAD(P)-binding domain"/>
    <property type="match status" value="2"/>
</dbReference>
<evidence type="ECO:0000313" key="12">
    <source>
        <dbReference type="EMBL" id="KAL3525406.1"/>
    </source>
</evidence>
<name>A0ABD3A104_9GENT</name>
<organism evidence="12 13">
    <name type="scientific">Cinchona calisaya</name>
    <dbReference type="NCBI Taxonomy" id="153742"/>
    <lineage>
        <taxon>Eukaryota</taxon>
        <taxon>Viridiplantae</taxon>
        <taxon>Streptophyta</taxon>
        <taxon>Embryophyta</taxon>
        <taxon>Tracheophyta</taxon>
        <taxon>Spermatophyta</taxon>
        <taxon>Magnoliopsida</taxon>
        <taxon>eudicotyledons</taxon>
        <taxon>Gunneridae</taxon>
        <taxon>Pentapetalae</taxon>
        <taxon>asterids</taxon>
        <taxon>lamiids</taxon>
        <taxon>Gentianales</taxon>
        <taxon>Rubiaceae</taxon>
        <taxon>Cinchonoideae</taxon>
        <taxon>Cinchoneae</taxon>
        <taxon>Cinchona</taxon>
    </lineage>
</organism>
<reference evidence="12 13" key="1">
    <citation type="submission" date="2024-11" db="EMBL/GenBank/DDBJ databases">
        <title>A near-complete genome assembly of Cinchona calisaya.</title>
        <authorList>
            <person name="Lian D.C."/>
            <person name="Zhao X.W."/>
            <person name="Wei L."/>
        </authorList>
    </citation>
    <scope>NUCLEOTIDE SEQUENCE [LARGE SCALE GENOMIC DNA]</scope>
    <source>
        <tissue evidence="12">Nenye</tissue>
    </source>
</reference>
<comment type="pathway">
    <text evidence="2">Plant hormone metabolism; auxin biosynthesis.</text>
</comment>
<dbReference type="InterPro" id="IPR036188">
    <property type="entry name" value="FAD/NAD-bd_sf"/>
</dbReference>
<comment type="cofactor">
    <cofactor evidence="1">
        <name>FAD</name>
        <dbReference type="ChEBI" id="CHEBI:57692"/>
    </cofactor>
</comment>
<dbReference type="FunFam" id="3.50.50.60:FF:000100">
    <property type="entry name" value="Flavin-containing monooxygenase"/>
    <property type="match status" value="1"/>
</dbReference>
<dbReference type="EC" id="1.14.13.168" evidence="10"/>
<keyword evidence="8" id="KW-0503">Monooxygenase</keyword>
<gene>
    <name evidence="12" type="ORF">ACH5RR_013778</name>
</gene>
<evidence type="ECO:0000256" key="4">
    <source>
        <dbReference type="ARBA" id="ARBA00022630"/>
    </source>
</evidence>
<evidence type="ECO:0000256" key="5">
    <source>
        <dbReference type="ARBA" id="ARBA00022827"/>
    </source>
</evidence>
<keyword evidence="4" id="KW-0285">Flavoprotein</keyword>
<dbReference type="PANTHER" id="PTHR43539:SF56">
    <property type="entry name" value="EXPRESSED PROTEIN"/>
    <property type="match status" value="1"/>
</dbReference>
<dbReference type="AlphaFoldDB" id="A0ABD3A104"/>
<evidence type="ECO:0000256" key="2">
    <source>
        <dbReference type="ARBA" id="ARBA00004814"/>
    </source>
</evidence>
<dbReference type="GO" id="GO:0103075">
    <property type="term" value="F:indole-3-pyruvate monooxygenase activity"/>
    <property type="evidence" value="ECO:0007669"/>
    <property type="project" value="UniProtKB-EC"/>
</dbReference>
<dbReference type="InterPro" id="IPR050982">
    <property type="entry name" value="Auxin_biosynth/cation_transpt"/>
</dbReference>
<evidence type="ECO:0000256" key="8">
    <source>
        <dbReference type="ARBA" id="ARBA00023033"/>
    </source>
</evidence>
<keyword evidence="9" id="KW-0073">Auxin biosynthesis</keyword>
<evidence type="ECO:0000256" key="9">
    <source>
        <dbReference type="ARBA" id="ARBA00023070"/>
    </source>
</evidence>
<evidence type="ECO:0000256" key="10">
    <source>
        <dbReference type="ARBA" id="ARBA00039148"/>
    </source>
</evidence>
<comment type="similarity">
    <text evidence="3">Belongs to the FMO family.</text>
</comment>
<evidence type="ECO:0000256" key="1">
    <source>
        <dbReference type="ARBA" id="ARBA00001974"/>
    </source>
</evidence>
<dbReference type="PROSITE" id="PS51257">
    <property type="entry name" value="PROKAR_LIPOPROTEIN"/>
    <property type="match status" value="1"/>
</dbReference>
<proteinExistence type="inferred from homology"/>
<keyword evidence="13" id="KW-1185">Reference proteome</keyword>
<evidence type="ECO:0000256" key="6">
    <source>
        <dbReference type="ARBA" id="ARBA00022857"/>
    </source>
</evidence>
<dbReference type="EMBL" id="JBJUIK010000006">
    <property type="protein sequence ID" value="KAL3525406.1"/>
    <property type="molecule type" value="Genomic_DNA"/>
</dbReference>
<keyword evidence="7" id="KW-0560">Oxidoreductase</keyword>
<comment type="catalytic activity">
    <reaction evidence="11">
        <text>indole-3-pyruvate + NADPH + O2 + H(+) = (indol-3-yl)acetate + CO2 + NADP(+) + H2O</text>
        <dbReference type="Rhea" id="RHEA:34331"/>
        <dbReference type="ChEBI" id="CHEBI:15377"/>
        <dbReference type="ChEBI" id="CHEBI:15378"/>
        <dbReference type="ChEBI" id="CHEBI:15379"/>
        <dbReference type="ChEBI" id="CHEBI:16526"/>
        <dbReference type="ChEBI" id="CHEBI:17640"/>
        <dbReference type="ChEBI" id="CHEBI:30854"/>
        <dbReference type="ChEBI" id="CHEBI:57783"/>
        <dbReference type="ChEBI" id="CHEBI:58349"/>
        <dbReference type="EC" id="1.14.13.168"/>
    </reaction>
</comment>